<dbReference type="Proteomes" id="UP000298493">
    <property type="component" value="Unassembled WGS sequence"/>
</dbReference>
<dbReference type="AlphaFoldDB" id="A0A4Z1NFC5"/>
<dbReference type="EMBL" id="SNSC02000029">
    <property type="protein sequence ID" value="TID13088.1"/>
    <property type="molecule type" value="Genomic_DNA"/>
</dbReference>
<protein>
    <submittedName>
        <fullName evidence="1">Uncharacterized protein</fullName>
    </submittedName>
</protein>
<dbReference type="STRING" id="86259.A0A4Z1NFC5"/>
<name>A0A4Z1NFC5_9PEZI</name>
<accession>A0A4Z1NFC5</accession>
<evidence type="ECO:0000313" key="2">
    <source>
        <dbReference type="Proteomes" id="UP000298493"/>
    </source>
</evidence>
<organism evidence="1 2">
    <name type="scientific">Venturia nashicola</name>
    <dbReference type="NCBI Taxonomy" id="86259"/>
    <lineage>
        <taxon>Eukaryota</taxon>
        <taxon>Fungi</taxon>
        <taxon>Dikarya</taxon>
        <taxon>Ascomycota</taxon>
        <taxon>Pezizomycotina</taxon>
        <taxon>Dothideomycetes</taxon>
        <taxon>Pleosporomycetidae</taxon>
        <taxon>Venturiales</taxon>
        <taxon>Venturiaceae</taxon>
        <taxon>Venturia</taxon>
    </lineage>
</organism>
<sequence>MFRSMIAGTTTAALFGIVFAMFSATLTGTAALPFIIGSSIGFAFGSWRWYAVSMSEALIRLDSYPVLLRLHLMSNFPSKFRNWPASNFRAERFKDSAILKSMLVAAWLTAKPALEDIEGKKEQAIVEEYTRESSEFPVLEEGEEKAI</sequence>
<keyword evidence="2" id="KW-1185">Reference proteome</keyword>
<reference evidence="1 2" key="1">
    <citation type="submission" date="2019-04" db="EMBL/GenBank/DDBJ databases">
        <title>High contiguity whole genome sequence and gene annotation resource for two Venturia nashicola isolates.</title>
        <authorList>
            <person name="Prokchorchik M."/>
            <person name="Won K."/>
            <person name="Lee Y."/>
            <person name="Choi E.D."/>
            <person name="Segonzac C."/>
            <person name="Sohn K.H."/>
        </authorList>
    </citation>
    <scope>NUCLEOTIDE SEQUENCE [LARGE SCALE GENOMIC DNA]</scope>
    <source>
        <strain evidence="1 2">PRI2</strain>
    </source>
</reference>
<comment type="caution">
    <text evidence="1">The sequence shown here is derived from an EMBL/GenBank/DDBJ whole genome shotgun (WGS) entry which is preliminary data.</text>
</comment>
<proteinExistence type="predicted"/>
<gene>
    <name evidence="1" type="ORF">E6O75_ATG10037</name>
</gene>
<evidence type="ECO:0000313" key="1">
    <source>
        <dbReference type="EMBL" id="TID13088.1"/>
    </source>
</evidence>